<evidence type="ECO:0000256" key="1">
    <source>
        <dbReference type="SAM" id="SignalP"/>
    </source>
</evidence>
<evidence type="ECO:0000313" key="3">
    <source>
        <dbReference type="Proteomes" id="UP000585050"/>
    </source>
</evidence>
<name>A0A7X8XYT2_9BACT</name>
<protein>
    <submittedName>
        <fullName evidence="2">Uncharacterized protein</fullName>
    </submittedName>
</protein>
<dbReference type="EMBL" id="JABAIL010000012">
    <property type="protein sequence ID" value="NLR94428.1"/>
    <property type="molecule type" value="Genomic_DNA"/>
</dbReference>
<gene>
    <name evidence="2" type="ORF">HGP29_24705</name>
</gene>
<comment type="caution">
    <text evidence="2">The sequence shown here is derived from an EMBL/GenBank/DDBJ whole genome shotgun (WGS) entry which is preliminary data.</text>
</comment>
<dbReference type="AlphaFoldDB" id="A0A7X8XYT2"/>
<keyword evidence="1" id="KW-0732">Signal</keyword>
<organism evidence="2 3">
    <name type="scientific">Flammeovirga agarivorans</name>
    <dbReference type="NCBI Taxonomy" id="2726742"/>
    <lineage>
        <taxon>Bacteria</taxon>
        <taxon>Pseudomonadati</taxon>
        <taxon>Bacteroidota</taxon>
        <taxon>Cytophagia</taxon>
        <taxon>Cytophagales</taxon>
        <taxon>Flammeovirgaceae</taxon>
        <taxon>Flammeovirga</taxon>
    </lineage>
</organism>
<feature type="signal peptide" evidence="1">
    <location>
        <begin position="1"/>
        <end position="17"/>
    </location>
</feature>
<feature type="chain" id="PRO_5030552307" evidence="1">
    <location>
        <begin position="18"/>
        <end position="167"/>
    </location>
</feature>
<proteinExistence type="predicted"/>
<sequence length="167" mass="19828">MMRTLFFLLFFTVSAYSQNIDVYPIKVTRNFLATCGNQIPKTSQMFLEKQVKLSLKNKDGEYHAEVYRLLNNGQYRKVYELKYGKLLTSEEKEYYTLHQGKGAFFTSDNYFEGYHDSIIEFTIHQFKPGYRCDCLDEPVVLFTFSMFGKSIVMYVRQKELEQNKFLI</sequence>
<evidence type="ECO:0000313" key="2">
    <source>
        <dbReference type="EMBL" id="NLR94428.1"/>
    </source>
</evidence>
<dbReference type="Proteomes" id="UP000585050">
    <property type="component" value="Unassembled WGS sequence"/>
</dbReference>
<keyword evidence="3" id="KW-1185">Reference proteome</keyword>
<dbReference type="RefSeq" id="WP_168885139.1">
    <property type="nucleotide sequence ID" value="NZ_JABAIL010000012.1"/>
</dbReference>
<accession>A0A7X8XYT2</accession>
<reference evidence="2 3" key="1">
    <citation type="submission" date="2020-04" db="EMBL/GenBank/DDBJ databases">
        <title>Flammeovirga sp. SR4, a novel species isolated from seawater.</title>
        <authorList>
            <person name="Wang X."/>
        </authorList>
    </citation>
    <scope>NUCLEOTIDE SEQUENCE [LARGE SCALE GENOMIC DNA]</scope>
    <source>
        <strain evidence="2 3">SR4</strain>
    </source>
</reference>